<dbReference type="AlphaFoldDB" id="A0A1H0MI79"/>
<dbReference type="OrthoDB" id="531568at2"/>
<dbReference type="STRING" id="419597.SAMN04487957_11249"/>
<feature type="domain" description="DUF4399" evidence="2">
    <location>
        <begin position="54"/>
        <end position="146"/>
    </location>
</feature>
<evidence type="ECO:0000313" key="3">
    <source>
        <dbReference type="EMBL" id="SDO79966.1"/>
    </source>
</evidence>
<feature type="signal peptide" evidence="1">
    <location>
        <begin position="1"/>
        <end position="24"/>
    </location>
</feature>
<dbReference type="Pfam" id="PF14347">
    <property type="entry name" value="DUF4399"/>
    <property type="match status" value="1"/>
</dbReference>
<protein>
    <recommendedName>
        <fullName evidence="2">DUF4399 domain-containing protein</fullName>
    </recommendedName>
</protein>
<dbReference type="RefSeq" id="WP_023004397.1">
    <property type="nucleotide sequence ID" value="NZ_FNIV01000012.1"/>
</dbReference>
<evidence type="ECO:0000256" key="1">
    <source>
        <dbReference type="SAM" id="SignalP"/>
    </source>
</evidence>
<keyword evidence="4" id="KW-1185">Reference proteome</keyword>
<dbReference type="EMBL" id="FNIV01000012">
    <property type="protein sequence ID" value="SDO79966.1"/>
    <property type="molecule type" value="Genomic_DNA"/>
</dbReference>
<sequence length="146" mass="15294">MNPRILALALGLAGSALLAAPAMAEMERVAAPEGAEVYFLSPEQGATLSGPVTVRMGLRGMGVAPAGTQAEGTGHHHLLVDTPLDAVDLDQPLPANDGMRHFGGGQTETTLELAPGEHDLQLLFMDHRHLSFDPPVTSEVITITVE</sequence>
<name>A0A1H0MI79_9GAMM</name>
<keyword evidence="1" id="KW-0732">Signal</keyword>
<gene>
    <name evidence="3" type="ORF">SAMN04487957_11249</name>
</gene>
<reference evidence="4" key="1">
    <citation type="submission" date="2016-10" db="EMBL/GenBank/DDBJ databases">
        <authorList>
            <person name="Varghese N."/>
            <person name="Submissions S."/>
        </authorList>
    </citation>
    <scope>NUCLEOTIDE SEQUENCE [LARGE SCALE GENOMIC DNA]</scope>
    <source>
        <strain evidence="4">CGMCC 1.6444</strain>
    </source>
</reference>
<accession>A0A1H0MI79</accession>
<dbReference type="Proteomes" id="UP000199075">
    <property type="component" value="Unassembled WGS sequence"/>
</dbReference>
<proteinExistence type="predicted"/>
<evidence type="ECO:0000313" key="4">
    <source>
        <dbReference type="Proteomes" id="UP000199075"/>
    </source>
</evidence>
<organism evidence="3 4">
    <name type="scientific">Halomonas shengliensis</name>
    <dbReference type="NCBI Taxonomy" id="419597"/>
    <lineage>
        <taxon>Bacteria</taxon>
        <taxon>Pseudomonadati</taxon>
        <taxon>Pseudomonadota</taxon>
        <taxon>Gammaproteobacteria</taxon>
        <taxon>Oceanospirillales</taxon>
        <taxon>Halomonadaceae</taxon>
        <taxon>Halomonas</taxon>
    </lineage>
</organism>
<feature type="chain" id="PRO_5011524128" description="DUF4399 domain-containing protein" evidence="1">
    <location>
        <begin position="25"/>
        <end position="146"/>
    </location>
</feature>
<evidence type="ECO:0000259" key="2">
    <source>
        <dbReference type="Pfam" id="PF14347"/>
    </source>
</evidence>
<dbReference type="InterPro" id="IPR025512">
    <property type="entry name" value="DUF4399"/>
</dbReference>